<organism evidence="1 2">
    <name type="scientific">Crepidotus variabilis</name>
    <dbReference type="NCBI Taxonomy" id="179855"/>
    <lineage>
        <taxon>Eukaryota</taxon>
        <taxon>Fungi</taxon>
        <taxon>Dikarya</taxon>
        <taxon>Basidiomycota</taxon>
        <taxon>Agaricomycotina</taxon>
        <taxon>Agaricomycetes</taxon>
        <taxon>Agaricomycetidae</taxon>
        <taxon>Agaricales</taxon>
        <taxon>Agaricineae</taxon>
        <taxon>Crepidotaceae</taxon>
        <taxon>Crepidotus</taxon>
    </lineage>
</organism>
<accession>A0A9P6E8S6</accession>
<evidence type="ECO:0000313" key="2">
    <source>
        <dbReference type="Proteomes" id="UP000807306"/>
    </source>
</evidence>
<keyword evidence="2" id="KW-1185">Reference proteome</keyword>
<evidence type="ECO:0000313" key="1">
    <source>
        <dbReference type="EMBL" id="KAF9524560.1"/>
    </source>
</evidence>
<comment type="caution">
    <text evidence="1">The sequence shown here is derived from an EMBL/GenBank/DDBJ whole genome shotgun (WGS) entry which is preliminary data.</text>
</comment>
<dbReference type="EMBL" id="MU157897">
    <property type="protein sequence ID" value="KAF9524560.1"/>
    <property type="molecule type" value="Genomic_DNA"/>
</dbReference>
<sequence>MAAPCPTTVTIMSSEPTKLLHPRTTDFSRTCHPIFSFPDANVVLRSLEGTLYRMHSFTLRTTSGFFDTMFSLPQPKTSAPARTTQQDSDRGDDVLDVYESDFPMERLLSLMSGLPIPKWESLDEIERVLNLAEKWDTPGPLASLRSALSSQPFLQAKPLRCYVLATHFGWTNEAKLASKYTLSLDLYDPIHDDQLEQLSSKDLLPLLNLHRKRRDMFRELLNSPERFTAGNSTPYHCNRCGVTELENHTWRELKNRMFLEMERRPSGDTLGLVIGETAEWPEARACWEAKCSKKDCGGFNYDRVATLRQILACVALLPSTVE</sequence>
<name>A0A9P6E8S6_9AGAR</name>
<evidence type="ECO:0008006" key="3">
    <source>
        <dbReference type="Google" id="ProtNLM"/>
    </source>
</evidence>
<proteinExistence type="predicted"/>
<gene>
    <name evidence="1" type="ORF">CPB83DRAFT_606492</name>
</gene>
<reference evidence="1" key="1">
    <citation type="submission" date="2020-11" db="EMBL/GenBank/DDBJ databases">
        <authorList>
            <consortium name="DOE Joint Genome Institute"/>
            <person name="Ahrendt S."/>
            <person name="Riley R."/>
            <person name="Andreopoulos W."/>
            <person name="Labutti K."/>
            <person name="Pangilinan J."/>
            <person name="Ruiz-Duenas F.J."/>
            <person name="Barrasa J.M."/>
            <person name="Sanchez-Garcia M."/>
            <person name="Camarero S."/>
            <person name="Miyauchi S."/>
            <person name="Serrano A."/>
            <person name="Linde D."/>
            <person name="Babiker R."/>
            <person name="Drula E."/>
            <person name="Ayuso-Fernandez I."/>
            <person name="Pacheco R."/>
            <person name="Padilla G."/>
            <person name="Ferreira P."/>
            <person name="Barriuso J."/>
            <person name="Kellner H."/>
            <person name="Castanera R."/>
            <person name="Alfaro M."/>
            <person name="Ramirez L."/>
            <person name="Pisabarro A.G."/>
            <person name="Kuo A."/>
            <person name="Tritt A."/>
            <person name="Lipzen A."/>
            <person name="He G."/>
            <person name="Yan M."/>
            <person name="Ng V."/>
            <person name="Cullen D."/>
            <person name="Martin F."/>
            <person name="Rosso M.-N."/>
            <person name="Henrissat B."/>
            <person name="Hibbett D."/>
            <person name="Martinez A.T."/>
            <person name="Grigoriev I.V."/>
        </authorList>
    </citation>
    <scope>NUCLEOTIDE SEQUENCE</scope>
    <source>
        <strain evidence="1">CBS 506.95</strain>
    </source>
</reference>
<dbReference type="Proteomes" id="UP000807306">
    <property type="component" value="Unassembled WGS sequence"/>
</dbReference>
<protein>
    <recommendedName>
        <fullName evidence="3">BTB domain-containing protein</fullName>
    </recommendedName>
</protein>
<dbReference type="AlphaFoldDB" id="A0A9P6E8S6"/>
<dbReference type="OrthoDB" id="3238622at2759"/>